<sequence length="322" mass="36694">MEVVNLHETGEMPSDYKFYRCIVTDNIIPMAKAKNYGKKVEPFTIHVVFRKDDLQLTESFQLIFCDPSKDVTKLSASYVANNAFAMWNVPSEQNSESPVTHRYKDDAIKLDFFYDKKAGSISYTWTDYYPSDGIHKPVRVRAINRYKANCKMGLYLILPFAGSVAWVLSDKAYGSYLRQKVPLTRTAIYCVICFGVELNVSYIMYKCKHVLCAVCHNKLKHNNPSVLEFCVGCKVASRADEITRIKVRNGSCPIDQCKHRNADTNGVVIIPCGCFVLCSQLEKAVQQNGNDLLPLIPYCPYDACRLRIHNFIIPFVEIVEDF</sequence>
<proteinExistence type="predicted"/>
<keyword evidence="1" id="KW-0472">Membrane</keyword>
<accession>A0A8R1DJD0</accession>
<reference evidence="2" key="2">
    <citation type="submission" date="2022-06" db="UniProtKB">
        <authorList>
            <consortium name="EnsemblMetazoa"/>
        </authorList>
    </citation>
    <scope>IDENTIFICATION</scope>
    <source>
        <strain evidence="2">DF5081</strain>
    </source>
</reference>
<name>A0A8R1DJD0_CAEJA</name>
<feature type="transmembrane region" description="Helical" evidence="1">
    <location>
        <begin position="152"/>
        <end position="174"/>
    </location>
</feature>
<keyword evidence="1" id="KW-0812">Transmembrane</keyword>
<protein>
    <recommendedName>
        <fullName evidence="4">RING-type domain-containing protein</fullName>
    </recommendedName>
</protein>
<dbReference type="EnsemblMetazoa" id="CJA04039.1">
    <property type="protein sequence ID" value="CJA04039.1"/>
    <property type="gene ID" value="WBGene00123243"/>
</dbReference>
<dbReference type="OMA" id="LIPCGCR"/>
<dbReference type="AlphaFoldDB" id="A0A8R1DJD0"/>
<organism evidence="2 3">
    <name type="scientific">Caenorhabditis japonica</name>
    <dbReference type="NCBI Taxonomy" id="281687"/>
    <lineage>
        <taxon>Eukaryota</taxon>
        <taxon>Metazoa</taxon>
        <taxon>Ecdysozoa</taxon>
        <taxon>Nematoda</taxon>
        <taxon>Chromadorea</taxon>
        <taxon>Rhabditida</taxon>
        <taxon>Rhabditina</taxon>
        <taxon>Rhabditomorpha</taxon>
        <taxon>Rhabditoidea</taxon>
        <taxon>Rhabditidae</taxon>
        <taxon>Peloderinae</taxon>
        <taxon>Caenorhabditis</taxon>
    </lineage>
</organism>
<keyword evidence="1" id="KW-1133">Transmembrane helix</keyword>
<reference evidence="3" key="1">
    <citation type="submission" date="2010-08" db="EMBL/GenBank/DDBJ databases">
        <authorList>
            <consortium name="Caenorhabditis japonica Sequencing Consortium"/>
            <person name="Wilson R.K."/>
        </authorList>
    </citation>
    <scope>NUCLEOTIDE SEQUENCE [LARGE SCALE GENOMIC DNA]</scope>
    <source>
        <strain evidence="3">DF5081</strain>
    </source>
</reference>
<evidence type="ECO:0008006" key="4">
    <source>
        <dbReference type="Google" id="ProtNLM"/>
    </source>
</evidence>
<dbReference type="Proteomes" id="UP000005237">
    <property type="component" value="Unassembled WGS sequence"/>
</dbReference>
<keyword evidence="3" id="KW-1185">Reference proteome</keyword>
<evidence type="ECO:0000313" key="3">
    <source>
        <dbReference type="Proteomes" id="UP000005237"/>
    </source>
</evidence>
<evidence type="ECO:0000256" key="1">
    <source>
        <dbReference type="SAM" id="Phobius"/>
    </source>
</evidence>
<feature type="transmembrane region" description="Helical" evidence="1">
    <location>
        <begin position="186"/>
        <end position="205"/>
    </location>
</feature>
<evidence type="ECO:0000313" key="2">
    <source>
        <dbReference type="EnsemblMetazoa" id="CJA04039.1"/>
    </source>
</evidence>